<feature type="domain" description="Dual OB-containing" evidence="1">
    <location>
        <begin position="2"/>
        <end position="166"/>
    </location>
</feature>
<protein>
    <recommendedName>
        <fullName evidence="1">Dual OB-containing domain-containing protein</fullName>
    </recommendedName>
</protein>
<evidence type="ECO:0000313" key="2">
    <source>
        <dbReference type="EMBL" id="ETR70098.1"/>
    </source>
</evidence>
<proteinExistence type="predicted"/>
<comment type="caution">
    <text evidence="2">The sequence shown here is derived from an EMBL/GenBank/DDBJ whole genome shotgun (WGS) entry which is preliminary data.</text>
</comment>
<evidence type="ECO:0000259" key="1">
    <source>
        <dbReference type="Pfam" id="PF22557"/>
    </source>
</evidence>
<sequence>MPKILDVINIPFKQHKPTLFQKENYLIEDKFYWEKSNIFTGELEKLLDTPSDLWGTGDSSYQGLNDRFKEQKCYVYNSSLYLIKPQSLKIIVRIEGEEFGDAKRKVRAKFQYNETLYILPVTDPVIETKYLSGDNGEFALHIENVYLCVSVGLPYKGYCYKFLASIIY</sequence>
<gene>
    <name evidence="2" type="ORF">OMM_03485</name>
</gene>
<dbReference type="EMBL" id="ATBP01000490">
    <property type="protein sequence ID" value="ETR70098.1"/>
    <property type="molecule type" value="Genomic_DNA"/>
</dbReference>
<evidence type="ECO:0000313" key="3">
    <source>
        <dbReference type="Proteomes" id="UP000189670"/>
    </source>
</evidence>
<name>A0A1V1P5N5_9BACT</name>
<organism evidence="2 3">
    <name type="scientific">Candidatus Magnetoglobus multicellularis str. Araruama</name>
    <dbReference type="NCBI Taxonomy" id="890399"/>
    <lineage>
        <taxon>Bacteria</taxon>
        <taxon>Pseudomonadati</taxon>
        <taxon>Thermodesulfobacteriota</taxon>
        <taxon>Desulfobacteria</taxon>
        <taxon>Desulfobacterales</taxon>
        <taxon>Desulfobacteraceae</taxon>
        <taxon>Candidatus Magnetoglobus</taxon>
    </lineage>
</organism>
<reference evidence="3" key="1">
    <citation type="submission" date="2012-11" db="EMBL/GenBank/DDBJ databases">
        <authorList>
            <person name="Lucero-Rivera Y.E."/>
            <person name="Tovar-Ramirez D."/>
        </authorList>
    </citation>
    <scope>NUCLEOTIDE SEQUENCE [LARGE SCALE GENOMIC DNA]</scope>
    <source>
        <strain evidence="3">Araruama</strain>
    </source>
</reference>
<dbReference type="Proteomes" id="UP000189670">
    <property type="component" value="Unassembled WGS sequence"/>
</dbReference>
<dbReference type="AlphaFoldDB" id="A0A1V1P5N5"/>
<accession>A0A1V1P5N5</accession>
<dbReference type="Pfam" id="PF22557">
    <property type="entry name" value="DuOB"/>
    <property type="match status" value="1"/>
</dbReference>
<dbReference type="InterPro" id="IPR054335">
    <property type="entry name" value="DuOB_dom"/>
</dbReference>